<comment type="caution">
    <text evidence="2">The sequence shown here is derived from an EMBL/GenBank/DDBJ whole genome shotgun (WGS) entry which is preliminary data.</text>
</comment>
<dbReference type="Proteomes" id="UP000237350">
    <property type="component" value="Unassembled WGS sequence"/>
</dbReference>
<protein>
    <recommendedName>
        <fullName evidence="4">SH3b domain-containing protein</fullName>
    </recommendedName>
</protein>
<gene>
    <name evidence="2" type="ORF">AU468_04925</name>
</gene>
<feature type="transmembrane region" description="Helical" evidence="1">
    <location>
        <begin position="593"/>
        <end position="610"/>
    </location>
</feature>
<dbReference type="EMBL" id="LPWH01000052">
    <property type="protein sequence ID" value="POR03592.1"/>
    <property type="molecule type" value="Genomic_DNA"/>
</dbReference>
<reference evidence="3" key="1">
    <citation type="submission" date="2015-12" db="EMBL/GenBank/DDBJ databases">
        <authorList>
            <person name="Lodha T.D."/>
            <person name="Chintalapati S."/>
            <person name="Chintalapati V.R."/>
            <person name="Sravanthi T."/>
        </authorList>
    </citation>
    <scope>NUCLEOTIDE SEQUENCE [LARGE SCALE GENOMIC DNA]</scope>
    <source>
        <strain evidence="3">JC133</strain>
    </source>
</reference>
<evidence type="ECO:0000313" key="2">
    <source>
        <dbReference type="EMBL" id="POR03592.1"/>
    </source>
</evidence>
<keyword evidence="1" id="KW-0812">Transmembrane</keyword>
<feature type="transmembrane region" description="Helical" evidence="1">
    <location>
        <begin position="619"/>
        <end position="639"/>
    </location>
</feature>
<sequence length="711" mass="76700">MNLPAGYRRVSPLLVWLVALLAILPGAVFLPGGPEGIEGTAGSRGAGLVAAQELLPGLSGFQDEGLLVVSGPRRYEVVSGERFSAQVFLDQAHPEEVSLILPELPPGIEVGETPVLISRADGVMEVRLEMVARQAGRFVVDSIMIVTDQGPWFVPPLLVEVAPSRGAPVPFGARWRLLQDRVFQGQSLPLVLEMTGIDSFTYPEAIGVRPPQTGLFEEISGVGSVVTRTVAGVELFTIPVAVFLFTPTSSGQILLPSASVEALGTTAHTAALEISVEPLPPAVDLTGAVGRFDFSIDLDRDTLGEGETGELVMTIEGEGNLLVLDFPEVSFSGLSEVDEHDASEVVPDTESLLGYRGSRTRTLRFQPREEEGRGSITVGAFSYLHPETAQVRTVAARTFFLDLLSGTDARDGDREPPALELLALAELQSPSWYRLGDLGWPVLFLLVGPLIFALSILLSVRSGARKGPVLSRTGVISLLAGGALFLSAGAILPLLNQPRLIRAGELLAEGRPDVAGVLYDLELQDHPNHGGLHFNRGVLALRADNALATVYHLRRAARLAPGKRSFRTALYEASDYFDIPDQLELPGAVRSDLFLLLFFGLWTIFWVLLLKRSSLGRSIGLVSLVMAGVLVLAGLFWSLRMEQTPEGVATTTAAVRRIPDESADPWVEIQPAQPVRIELSYDRFYLIRTGSGISGWVPKLEIWRLGADDES</sequence>
<evidence type="ECO:0000313" key="3">
    <source>
        <dbReference type="Proteomes" id="UP000237350"/>
    </source>
</evidence>
<keyword evidence="1" id="KW-1133">Transmembrane helix</keyword>
<keyword evidence="1" id="KW-0472">Membrane</keyword>
<feature type="transmembrane region" description="Helical" evidence="1">
    <location>
        <begin position="472"/>
        <end position="495"/>
    </location>
</feature>
<name>A0A2S4JVP5_9SPIO</name>
<organism evidence="2 3">
    <name type="scientific">Alkalispirochaeta sphaeroplastigenens</name>
    <dbReference type="NCBI Taxonomy" id="1187066"/>
    <lineage>
        <taxon>Bacteria</taxon>
        <taxon>Pseudomonadati</taxon>
        <taxon>Spirochaetota</taxon>
        <taxon>Spirochaetia</taxon>
        <taxon>Spirochaetales</taxon>
        <taxon>Spirochaetaceae</taxon>
        <taxon>Alkalispirochaeta</taxon>
    </lineage>
</organism>
<evidence type="ECO:0000256" key="1">
    <source>
        <dbReference type="SAM" id="Phobius"/>
    </source>
</evidence>
<feature type="transmembrane region" description="Helical" evidence="1">
    <location>
        <begin position="438"/>
        <end position="460"/>
    </location>
</feature>
<keyword evidence="3" id="KW-1185">Reference proteome</keyword>
<dbReference type="AlphaFoldDB" id="A0A2S4JVP5"/>
<accession>A0A2S4JVP5</accession>
<proteinExistence type="predicted"/>
<evidence type="ECO:0008006" key="4">
    <source>
        <dbReference type="Google" id="ProtNLM"/>
    </source>
</evidence>